<dbReference type="EMBL" id="JBJKFK010001007">
    <property type="protein sequence ID" value="KAL3314418.1"/>
    <property type="molecule type" value="Genomic_DNA"/>
</dbReference>
<accession>A0ABD2Q4S5</accession>
<dbReference type="AlphaFoldDB" id="A0ABD2Q4S5"/>
<evidence type="ECO:0000313" key="4">
    <source>
        <dbReference type="Proteomes" id="UP001626550"/>
    </source>
</evidence>
<dbReference type="Pfam" id="PF03109">
    <property type="entry name" value="ABC1"/>
    <property type="match status" value="1"/>
</dbReference>
<proteinExistence type="inferred from homology"/>
<protein>
    <submittedName>
        <fullName evidence="3">AarF domain-containing protein kinase 5</fullName>
    </submittedName>
</protein>
<keyword evidence="3" id="KW-0418">Kinase</keyword>
<evidence type="ECO:0000256" key="1">
    <source>
        <dbReference type="ARBA" id="ARBA00009670"/>
    </source>
</evidence>
<dbReference type="PANTHER" id="PTHR43173:SF28">
    <property type="entry name" value="AARF DOMAIN CONTAINING KINASE 5"/>
    <property type="match status" value="1"/>
</dbReference>
<evidence type="ECO:0000313" key="3">
    <source>
        <dbReference type="EMBL" id="KAL3314418.1"/>
    </source>
</evidence>
<dbReference type="PANTHER" id="PTHR43173">
    <property type="entry name" value="ABC1 FAMILY PROTEIN"/>
    <property type="match status" value="1"/>
</dbReference>
<dbReference type="Proteomes" id="UP001626550">
    <property type="component" value="Unassembled WGS sequence"/>
</dbReference>
<dbReference type="InterPro" id="IPR051130">
    <property type="entry name" value="Mito_struct-func_regulator"/>
</dbReference>
<feature type="domain" description="ABC1 atypical kinase-like" evidence="2">
    <location>
        <begin position="23"/>
        <end position="286"/>
    </location>
</feature>
<dbReference type="CDD" id="cd13969">
    <property type="entry name" value="ADCK1-like"/>
    <property type="match status" value="1"/>
</dbReference>
<reference evidence="3 4" key="1">
    <citation type="submission" date="2024-11" db="EMBL/GenBank/DDBJ databases">
        <title>Adaptive evolution of stress response genes in parasites aligns with host niche diversity.</title>
        <authorList>
            <person name="Hahn C."/>
            <person name="Resl P."/>
        </authorList>
    </citation>
    <scope>NUCLEOTIDE SEQUENCE [LARGE SCALE GENOMIC DNA]</scope>
    <source>
        <strain evidence="3">EGGRZ-B1_66</strain>
        <tissue evidence="3">Body</tissue>
    </source>
</reference>
<keyword evidence="4" id="KW-1185">Reference proteome</keyword>
<gene>
    <name evidence="3" type="primary">ADCK5</name>
    <name evidence="3" type="ORF">Ciccas_006962</name>
</gene>
<keyword evidence="3" id="KW-0808">Transferase</keyword>
<dbReference type="InterPro" id="IPR045307">
    <property type="entry name" value="ADCK1_dom"/>
</dbReference>
<sequence>MGQGIAAMNNILPIEYTSTLEALQDKALPRTHNEVKRIFRKDFNSTLDDLFLEFDEKPIAAASLAQVHRAVTKAGKEVAVKVQYEDLRRRFSSDIKTLTILLHIITAMHPNFILGWVLDSVKDSLLQELDFENEAYNSQRCAKDLHQLGTRKRNGTVHVPTVHPELTCKRVLTTEFIDGIKINQTNKLVSEGFDLAEIDKLLVKTFSYQIFCTGFVHADPHPGNVLVRTRSIGFLEKILRVVTFRNSNPVQLVILDHGLYQHMHDSERQSLCRMYQAILHRDELTMQLEAHRLGVQGLLHLFLDGSVNQKSRRRNWSTFAEIILQRPWRRPAHRISSKLTPEERRQMIEAVAYHFDRIVDVIRQVPTPMLLFLRNLNLIRAICRDHGDPIDRFSGMAEHAILGEYIYDGSPDPRLMFRSDLDVRQLYIRLQDSKINTNHSISLPKRVAVFVRAQFYHYLIWREELFLRFVRLWQFLGFLPSEEQIRDIKQQAMQGHELITSYS</sequence>
<dbReference type="InterPro" id="IPR004147">
    <property type="entry name" value="ABC1_dom"/>
</dbReference>
<dbReference type="SUPFAM" id="SSF56112">
    <property type="entry name" value="Protein kinase-like (PK-like)"/>
    <property type="match status" value="1"/>
</dbReference>
<organism evidence="3 4">
    <name type="scientific">Cichlidogyrus casuarinus</name>
    <dbReference type="NCBI Taxonomy" id="1844966"/>
    <lineage>
        <taxon>Eukaryota</taxon>
        <taxon>Metazoa</taxon>
        <taxon>Spiralia</taxon>
        <taxon>Lophotrochozoa</taxon>
        <taxon>Platyhelminthes</taxon>
        <taxon>Monogenea</taxon>
        <taxon>Monopisthocotylea</taxon>
        <taxon>Dactylogyridea</taxon>
        <taxon>Ancyrocephalidae</taxon>
        <taxon>Cichlidogyrus</taxon>
    </lineage>
</organism>
<comment type="caution">
    <text evidence="3">The sequence shown here is derived from an EMBL/GenBank/DDBJ whole genome shotgun (WGS) entry which is preliminary data.</text>
</comment>
<name>A0ABD2Q4S5_9PLAT</name>
<evidence type="ECO:0000259" key="2">
    <source>
        <dbReference type="Pfam" id="PF03109"/>
    </source>
</evidence>
<dbReference type="InterPro" id="IPR011009">
    <property type="entry name" value="Kinase-like_dom_sf"/>
</dbReference>
<comment type="similarity">
    <text evidence="1">Belongs to the protein kinase superfamily. ADCK protein kinase family.</text>
</comment>
<dbReference type="GO" id="GO:0016301">
    <property type="term" value="F:kinase activity"/>
    <property type="evidence" value="ECO:0007669"/>
    <property type="project" value="UniProtKB-KW"/>
</dbReference>